<gene>
    <name evidence="1" type="ORF">MAM1_0152d06705</name>
</gene>
<name>A0A0C9MUU1_9FUNG</name>
<dbReference type="AlphaFoldDB" id="A0A0C9MUU1"/>
<protein>
    <submittedName>
        <fullName evidence="1">Uncharacterized protein</fullName>
    </submittedName>
</protein>
<dbReference type="EMBL" id="DF836441">
    <property type="protein sequence ID" value="GAN07212.1"/>
    <property type="molecule type" value="Genomic_DNA"/>
</dbReference>
<organism evidence="1">
    <name type="scientific">Mucor ambiguus</name>
    <dbReference type="NCBI Taxonomy" id="91626"/>
    <lineage>
        <taxon>Eukaryota</taxon>
        <taxon>Fungi</taxon>
        <taxon>Fungi incertae sedis</taxon>
        <taxon>Mucoromycota</taxon>
        <taxon>Mucoromycotina</taxon>
        <taxon>Mucoromycetes</taxon>
        <taxon>Mucorales</taxon>
        <taxon>Mucorineae</taxon>
        <taxon>Mucoraceae</taxon>
        <taxon>Mucor</taxon>
    </lineage>
</organism>
<evidence type="ECO:0000313" key="1">
    <source>
        <dbReference type="EMBL" id="GAN07212.1"/>
    </source>
</evidence>
<reference evidence="1" key="1">
    <citation type="submission" date="2014-09" db="EMBL/GenBank/DDBJ databases">
        <title>Draft genome sequence of an oleaginous Mucoromycotina fungus Mucor ambiguus NBRC6742.</title>
        <authorList>
            <person name="Takeda I."/>
            <person name="Yamane N."/>
            <person name="Morita T."/>
            <person name="Tamano K."/>
            <person name="Machida M."/>
            <person name="Baker S."/>
            <person name="Koike H."/>
        </authorList>
    </citation>
    <scope>NUCLEOTIDE SEQUENCE</scope>
    <source>
        <strain evidence="1">NBRC 6742</strain>
    </source>
</reference>
<proteinExistence type="predicted"/>
<sequence>MFRNQTSSYQVTMGLLQNQRNMIDNSTSLTMDQKQMLQQLNKQLKGMLTTETAQDISNIISVGGVVMSYAAAGVTDNNNGIDEESRSNSPVITVLNRHLPSRPQVPRYPSVTFVKQEVAEVKAIMVSTGTRMRTLSDLLCKTALTKLRTWSDEPDVLRSLLFSRRKWLVENEIHGGFVPPEIAKRSLHTDCQAEATVHTSLLCF</sequence>
<evidence type="ECO:0000313" key="2">
    <source>
        <dbReference type="Proteomes" id="UP000053815"/>
    </source>
</evidence>
<dbReference type="Proteomes" id="UP000053815">
    <property type="component" value="Unassembled WGS sequence"/>
</dbReference>
<accession>A0A0C9MUU1</accession>
<keyword evidence="2" id="KW-1185">Reference proteome</keyword>